<gene>
    <name evidence="2" type="ORF">TNIN_185581</name>
</gene>
<feature type="region of interest" description="Disordered" evidence="1">
    <location>
        <begin position="129"/>
        <end position="152"/>
    </location>
</feature>
<dbReference type="EMBL" id="BMAV01027000">
    <property type="protein sequence ID" value="GFS55136.1"/>
    <property type="molecule type" value="Genomic_DNA"/>
</dbReference>
<evidence type="ECO:0000313" key="2">
    <source>
        <dbReference type="EMBL" id="GFS55136.1"/>
    </source>
</evidence>
<proteinExistence type="predicted"/>
<reference evidence="2" key="1">
    <citation type="submission" date="2020-08" db="EMBL/GenBank/DDBJ databases">
        <title>Multicomponent nature underlies the extraordinary mechanical properties of spider dragline silk.</title>
        <authorList>
            <person name="Kono N."/>
            <person name="Nakamura H."/>
            <person name="Mori M."/>
            <person name="Yoshida Y."/>
            <person name="Ohtoshi R."/>
            <person name="Malay A.D."/>
            <person name="Moran D.A.P."/>
            <person name="Tomita M."/>
            <person name="Numata K."/>
            <person name="Arakawa K."/>
        </authorList>
    </citation>
    <scope>NUCLEOTIDE SEQUENCE</scope>
</reference>
<organism evidence="2 3">
    <name type="scientific">Trichonephila inaurata madagascariensis</name>
    <dbReference type="NCBI Taxonomy" id="2747483"/>
    <lineage>
        <taxon>Eukaryota</taxon>
        <taxon>Metazoa</taxon>
        <taxon>Ecdysozoa</taxon>
        <taxon>Arthropoda</taxon>
        <taxon>Chelicerata</taxon>
        <taxon>Arachnida</taxon>
        <taxon>Araneae</taxon>
        <taxon>Araneomorphae</taxon>
        <taxon>Entelegynae</taxon>
        <taxon>Araneoidea</taxon>
        <taxon>Nephilidae</taxon>
        <taxon>Trichonephila</taxon>
        <taxon>Trichonephila inaurata</taxon>
    </lineage>
</organism>
<feature type="compositionally biased region" description="Polar residues" evidence="1">
    <location>
        <begin position="15"/>
        <end position="28"/>
    </location>
</feature>
<accession>A0A8X6MIL5</accession>
<comment type="caution">
    <text evidence="2">The sequence shown here is derived from an EMBL/GenBank/DDBJ whole genome shotgun (WGS) entry which is preliminary data.</text>
</comment>
<evidence type="ECO:0000313" key="3">
    <source>
        <dbReference type="Proteomes" id="UP000886998"/>
    </source>
</evidence>
<dbReference type="Proteomes" id="UP000886998">
    <property type="component" value="Unassembled WGS sequence"/>
</dbReference>
<dbReference type="AlphaFoldDB" id="A0A8X6MIL5"/>
<sequence>MASNTDLTNIMELSLPSSTNSSRPETPTVTNCERLKAINKDIQKFGIVIESIKSTIKSLHFAGIDDDDDPTLLDLNRRLEEYQRLQQLAVSEFASQPFCNTPGCTTHETPLNSPTKVNAKSQDLIKTTATKRKENEGGFTSPSNRQTRKTKRTISQEERNFKIDLQNKFDLKIDAIAGSASTDTRNSQANNTKINASSTNTKINPSIVTTLKSTQAVTTLYIK</sequence>
<name>A0A8X6MIL5_9ARAC</name>
<protein>
    <submittedName>
        <fullName evidence="2">Uncharacterized protein</fullName>
    </submittedName>
</protein>
<evidence type="ECO:0000256" key="1">
    <source>
        <dbReference type="SAM" id="MobiDB-lite"/>
    </source>
</evidence>
<feature type="region of interest" description="Disordered" evidence="1">
    <location>
        <begin position="1"/>
        <end position="28"/>
    </location>
</feature>
<keyword evidence="3" id="KW-1185">Reference proteome</keyword>